<reference evidence="4" key="1">
    <citation type="journal article" date="2019" name="Int. J. Syst. Evol. Microbiol.">
        <title>The Global Catalogue of Microorganisms (GCM) 10K type strain sequencing project: providing services to taxonomists for standard genome sequencing and annotation.</title>
        <authorList>
            <consortium name="The Broad Institute Genomics Platform"/>
            <consortium name="The Broad Institute Genome Sequencing Center for Infectious Disease"/>
            <person name="Wu L."/>
            <person name="Ma J."/>
        </authorList>
    </citation>
    <scope>NUCLEOTIDE SEQUENCE [LARGE SCALE GENOMIC DNA]</scope>
    <source>
        <strain evidence="4">CGMCC 4.7192</strain>
    </source>
</reference>
<dbReference type="RefSeq" id="WP_380250107.1">
    <property type="nucleotide sequence ID" value="NZ_JBHUII010000004.1"/>
</dbReference>
<feature type="signal peptide" evidence="2">
    <location>
        <begin position="1"/>
        <end position="19"/>
    </location>
</feature>
<dbReference type="SUPFAM" id="SSF56784">
    <property type="entry name" value="HAD-like"/>
    <property type="match status" value="1"/>
</dbReference>
<name>A0ABW5BH87_9PROT</name>
<dbReference type="Proteomes" id="UP001597294">
    <property type="component" value="Unassembled WGS sequence"/>
</dbReference>
<dbReference type="Pfam" id="PF03767">
    <property type="entry name" value="Acid_phosphat_B"/>
    <property type="match status" value="1"/>
</dbReference>
<keyword evidence="1 2" id="KW-0732">Signal</keyword>
<keyword evidence="3" id="KW-0449">Lipoprotein</keyword>
<dbReference type="SFLD" id="SFLDG01125">
    <property type="entry name" value="C1.1:_Acid_Phosphatase_Like"/>
    <property type="match status" value="1"/>
</dbReference>
<evidence type="ECO:0000313" key="3">
    <source>
        <dbReference type="EMBL" id="MFD2205468.1"/>
    </source>
</evidence>
<proteinExistence type="predicted"/>
<evidence type="ECO:0000256" key="1">
    <source>
        <dbReference type="ARBA" id="ARBA00022729"/>
    </source>
</evidence>
<dbReference type="PROSITE" id="PS51257">
    <property type="entry name" value="PROKAR_LIPOPROTEIN"/>
    <property type="match status" value="1"/>
</dbReference>
<dbReference type="InterPro" id="IPR006423">
    <property type="entry name" value="Lipo_e_P4"/>
</dbReference>
<keyword evidence="4" id="KW-1185">Reference proteome</keyword>
<dbReference type="InterPro" id="IPR036412">
    <property type="entry name" value="HAD-like_sf"/>
</dbReference>
<sequence>MLRTLKLTAFTVLVGGTLAGCISTPQNDLLNATLWTQKSVEFKANSMAMYELAKIKLDESLVDKNWTGAPDEQGENYSGKPPAVMLDVDETVLDNSAYEAWLVANNESYSSKTWVPFVRSETSTPVAGSLDFIKYAESKGVKVFYVSNRKGPQEEATRNNLKTLGYPIDTSEDTVLLRKEKEAWNSSKKSPRRAHITENYRLVMVVGDNFSDFVDDYKGSIDERKAVLDKYDDMWGSKWIMISNPMYGSWESAAFGHNWGLTSAERRKLKHQSLDVWVPTEE</sequence>
<dbReference type="InterPro" id="IPR005519">
    <property type="entry name" value="Acid_phosphat_B-like"/>
</dbReference>
<dbReference type="PIRSF" id="PIRSF019271">
    <property type="entry name" value="Acid_Ptase_C"/>
    <property type="match status" value="1"/>
</dbReference>
<dbReference type="Gene3D" id="3.40.50.1000">
    <property type="entry name" value="HAD superfamily/HAD-like"/>
    <property type="match status" value="1"/>
</dbReference>
<feature type="chain" id="PRO_5046047659" evidence="2">
    <location>
        <begin position="20"/>
        <end position="282"/>
    </location>
</feature>
<comment type="caution">
    <text evidence="3">The sequence shown here is derived from an EMBL/GenBank/DDBJ whole genome shotgun (WGS) entry which is preliminary data.</text>
</comment>
<dbReference type="PANTHER" id="PTHR31284">
    <property type="entry name" value="ACID PHOSPHATASE-LIKE PROTEIN"/>
    <property type="match status" value="1"/>
</dbReference>
<dbReference type="EMBL" id="JBHUII010000004">
    <property type="protein sequence ID" value="MFD2205468.1"/>
    <property type="molecule type" value="Genomic_DNA"/>
</dbReference>
<evidence type="ECO:0000256" key="2">
    <source>
        <dbReference type="SAM" id="SignalP"/>
    </source>
</evidence>
<accession>A0ABW5BH87</accession>
<protein>
    <submittedName>
        <fullName evidence="3">5'-nucleotidase, lipoprotein e(P4) family</fullName>
    </submittedName>
</protein>
<dbReference type="SFLD" id="SFLDS00003">
    <property type="entry name" value="Haloacid_Dehalogenase"/>
    <property type="match status" value="1"/>
</dbReference>
<evidence type="ECO:0000313" key="4">
    <source>
        <dbReference type="Proteomes" id="UP001597294"/>
    </source>
</evidence>
<gene>
    <name evidence="3" type="ORF">ACFSKO_07595</name>
</gene>
<dbReference type="PANTHER" id="PTHR31284:SF10">
    <property type="entry name" value="ACID PHOSPHATASE-LIKE PROTEIN"/>
    <property type="match status" value="1"/>
</dbReference>
<dbReference type="InterPro" id="IPR023214">
    <property type="entry name" value="HAD_sf"/>
</dbReference>
<organism evidence="3 4">
    <name type="scientific">Kiloniella antarctica</name>
    <dbReference type="NCBI Taxonomy" id="1550907"/>
    <lineage>
        <taxon>Bacteria</taxon>
        <taxon>Pseudomonadati</taxon>
        <taxon>Pseudomonadota</taxon>
        <taxon>Alphaproteobacteria</taxon>
        <taxon>Rhodospirillales</taxon>
        <taxon>Kiloniellaceae</taxon>
        <taxon>Kiloniella</taxon>
    </lineage>
</organism>